<dbReference type="EMBL" id="KN822245">
    <property type="protein sequence ID" value="KIM51671.1"/>
    <property type="molecule type" value="Genomic_DNA"/>
</dbReference>
<organism evidence="1 2">
    <name type="scientific">Scleroderma citrinum Foug A</name>
    <dbReference type="NCBI Taxonomy" id="1036808"/>
    <lineage>
        <taxon>Eukaryota</taxon>
        <taxon>Fungi</taxon>
        <taxon>Dikarya</taxon>
        <taxon>Basidiomycota</taxon>
        <taxon>Agaricomycotina</taxon>
        <taxon>Agaricomycetes</taxon>
        <taxon>Agaricomycetidae</taxon>
        <taxon>Boletales</taxon>
        <taxon>Sclerodermatineae</taxon>
        <taxon>Sclerodermataceae</taxon>
        <taxon>Scleroderma</taxon>
    </lineage>
</organism>
<protein>
    <submittedName>
        <fullName evidence="1">Uncharacterized protein</fullName>
    </submittedName>
</protein>
<name>A0A0C3D6H9_9AGAM</name>
<dbReference type="AlphaFoldDB" id="A0A0C3D6H9"/>
<sequence>MIFGISTVTEHLCEFYLIPPRLLGMVTISYQLTSSCSFHRWDKNAQSCGFMSLVRGELGVLESTIHLRAFATCTLSINTSKCIACLR</sequence>
<reference evidence="2" key="2">
    <citation type="submission" date="2015-01" db="EMBL/GenBank/DDBJ databases">
        <title>Evolutionary Origins and Diversification of the Mycorrhizal Mutualists.</title>
        <authorList>
            <consortium name="DOE Joint Genome Institute"/>
            <consortium name="Mycorrhizal Genomics Consortium"/>
            <person name="Kohler A."/>
            <person name="Kuo A."/>
            <person name="Nagy L.G."/>
            <person name="Floudas D."/>
            <person name="Copeland A."/>
            <person name="Barry K.W."/>
            <person name="Cichocki N."/>
            <person name="Veneault-Fourrey C."/>
            <person name="LaButti K."/>
            <person name="Lindquist E.A."/>
            <person name="Lipzen A."/>
            <person name="Lundell T."/>
            <person name="Morin E."/>
            <person name="Murat C."/>
            <person name="Riley R."/>
            <person name="Ohm R."/>
            <person name="Sun H."/>
            <person name="Tunlid A."/>
            <person name="Henrissat B."/>
            <person name="Grigoriev I.V."/>
            <person name="Hibbett D.S."/>
            <person name="Martin F."/>
        </authorList>
    </citation>
    <scope>NUCLEOTIDE SEQUENCE [LARGE SCALE GENOMIC DNA]</scope>
    <source>
        <strain evidence="2">Foug A</strain>
    </source>
</reference>
<proteinExistence type="predicted"/>
<keyword evidence="2" id="KW-1185">Reference proteome</keyword>
<accession>A0A0C3D6H9</accession>
<dbReference type="Proteomes" id="UP000053989">
    <property type="component" value="Unassembled WGS sequence"/>
</dbReference>
<evidence type="ECO:0000313" key="1">
    <source>
        <dbReference type="EMBL" id="KIM51671.1"/>
    </source>
</evidence>
<dbReference type="HOGENOM" id="CLU_2484638_0_0_1"/>
<reference evidence="1 2" key="1">
    <citation type="submission" date="2014-04" db="EMBL/GenBank/DDBJ databases">
        <authorList>
            <consortium name="DOE Joint Genome Institute"/>
            <person name="Kuo A."/>
            <person name="Kohler A."/>
            <person name="Nagy L.G."/>
            <person name="Floudas D."/>
            <person name="Copeland A."/>
            <person name="Barry K.W."/>
            <person name="Cichocki N."/>
            <person name="Veneault-Fourrey C."/>
            <person name="LaButti K."/>
            <person name="Lindquist E.A."/>
            <person name="Lipzen A."/>
            <person name="Lundell T."/>
            <person name="Morin E."/>
            <person name="Murat C."/>
            <person name="Sun H."/>
            <person name="Tunlid A."/>
            <person name="Henrissat B."/>
            <person name="Grigoriev I.V."/>
            <person name="Hibbett D.S."/>
            <person name="Martin F."/>
            <person name="Nordberg H.P."/>
            <person name="Cantor M.N."/>
            <person name="Hua S.X."/>
        </authorList>
    </citation>
    <scope>NUCLEOTIDE SEQUENCE [LARGE SCALE GENOMIC DNA]</scope>
    <source>
        <strain evidence="1 2">Foug A</strain>
    </source>
</reference>
<dbReference type="InParanoid" id="A0A0C3D6H9"/>
<evidence type="ECO:0000313" key="2">
    <source>
        <dbReference type="Proteomes" id="UP000053989"/>
    </source>
</evidence>
<gene>
    <name evidence="1" type="ORF">SCLCIDRAFT_1224293</name>
</gene>